<keyword evidence="4" id="KW-0472">Membrane</keyword>
<accession>A0ABP7DDV1</accession>
<dbReference type="PANTHER" id="PTHR30413">
    <property type="entry name" value="INNER MEMBRANE TRANSPORT PERMEASE"/>
    <property type="match status" value="1"/>
</dbReference>
<comment type="similarity">
    <text evidence="2">Belongs to the ABC-2 integral membrane protein family.</text>
</comment>
<feature type="transmembrane region" description="Helical" evidence="4">
    <location>
        <begin position="62"/>
        <end position="82"/>
    </location>
</feature>
<feature type="transmembrane region" description="Helical" evidence="4">
    <location>
        <begin position="94"/>
        <end position="112"/>
    </location>
</feature>
<dbReference type="Proteomes" id="UP001500051">
    <property type="component" value="Unassembled WGS sequence"/>
</dbReference>
<keyword evidence="4" id="KW-1133">Transmembrane helix</keyword>
<keyword evidence="6" id="KW-1185">Reference proteome</keyword>
<evidence type="ECO:0000256" key="4">
    <source>
        <dbReference type="SAM" id="Phobius"/>
    </source>
</evidence>
<proteinExistence type="inferred from homology"/>
<sequence>MTAPTRAHHGERDDFEPVYHQYGPHRAGLPPLVPYFRELWARREFAAEMSKATLRGADVNTVFGQMWLILNPLLLAGVYYLLVTIIRQRHDPALFTHLTLALFAMTMVQAAASSGATSVTGSGRLLINTAFPRLLIPLSAVRTAFWRFLPTIPVYLLFHAVFGLAWHPRMLVSLYFLLTMIVFSMGLAAFFATCQVYFRDTSNFLPYGLRLWMYLSPVLWMPDMLSHMGRATKLIVELNPMYPMLTGYAHLLQGEAFPPLWMWVASAAWAIGSVIIGFLFFISREREFAVRLT</sequence>
<dbReference type="RefSeq" id="WP_344812202.1">
    <property type="nucleotide sequence ID" value="NZ_BAAAYX010000004.1"/>
</dbReference>
<feature type="transmembrane region" description="Helical" evidence="4">
    <location>
        <begin position="144"/>
        <end position="167"/>
    </location>
</feature>
<evidence type="ECO:0000313" key="6">
    <source>
        <dbReference type="Proteomes" id="UP001500051"/>
    </source>
</evidence>
<protein>
    <submittedName>
        <fullName evidence="5">ABC transporter permease</fullName>
    </submittedName>
</protein>
<feature type="transmembrane region" description="Helical" evidence="4">
    <location>
        <begin position="260"/>
        <end position="282"/>
    </location>
</feature>
<comment type="subcellular location">
    <subcellularLocation>
        <location evidence="1">Cell inner membrane</location>
        <topology evidence="1">Multi-pass membrane protein</topology>
    </subcellularLocation>
</comment>
<name>A0ABP7DDV1_9ACTN</name>
<gene>
    <name evidence="5" type="ORF">GCM10022204_20190</name>
</gene>
<keyword evidence="4" id="KW-0812">Transmembrane</keyword>
<comment type="caution">
    <text evidence="5">The sequence shown here is derived from an EMBL/GenBank/DDBJ whole genome shotgun (WGS) entry which is preliminary data.</text>
</comment>
<organism evidence="5 6">
    <name type="scientific">Microlunatus aurantiacus</name>
    <dbReference type="NCBI Taxonomy" id="446786"/>
    <lineage>
        <taxon>Bacteria</taxon>
        <taxon>Bacillati</taxon>
        <taxon>Actinomycetota</taxon>
        <taxon>Actinomycetes</taxon>
        <taxon>Propionibacteriales</taxon>
        <taxon>Propionibacteriaceae</taxon>
        <taxon>Microlunatus</taxon>
    </lineage>
</organism>
<keyword evidence="3" id="KW-0813">Transport</keyword>
<feature type="transmembrane region" description="Helical" evidence="4">
    <location>
        <begin position="174"/>
        <end position="198"/>
    </location>
</feature>
<evidence type="ECO:0000256" key="1">
    <source>
        <dbReference type="ARBA" id="ARBA00004429"/>
    </source>
</evidence>
<evidence type="ECO:0000256" key="3">
    <source>
        <dbReference type="ARBA" id="ARBA00022448"/>
    </source>
</evidence>
<evidence type="ECO:0000256" key="2">
    <source>
        <dbReference type="ARBA" id="ARBA00007783"/>
    </source>
</evidence>
<reference evidence="6" key="1">
    <citation type="journal article" date="2019" name="Int. J. Syst. Evol. Microbiol.">
        <title>The Global Catalogue of Microorganisms (GCM) 10K type strain sequencing project: providing services to taxonomists for standard genome sequencing and annotation.</title>
        <authorList>
            <consortium name="The Broad Institute Genomics Platform"/>
            <consortium name="The Broad Institute Genome Sequencing Center for Infectious Disease"/>
            <person name="Wu L."/>
            <person name="Ma J."/>
        </authorList>
    </citation>
    <scope>NUCLEOTIDE SEQUENCE [LARGE SCALE GENOMIC DNA]</scope>
    <source>
        <strain evidence="6">JCM 16548</strain>
    </source>
</reference>
<evidence type="ECO:0000313" key="5">
    <source>
        <dbReference type="EMBL" id="GAA3703000.1"/>
    </source>
</evidence>
<dbReference type="PANTHER" id="PTHR30413:SF8">
    <property type="entry name" value="TRANSPORT PERMEASE PROTEIN"/>
    <property type="match status" value="1"/>
</dbReference>
<dbReference type="EMBL" id="BAAAYX010000004">
    <property type="protein sequence ID" value="GAA3703000.1"/>
    <property type="molecule type" value="Genomic_DNA"/>
</dbReference>